<sequence>MEKVIMITITIVPETIETNQNFVIKGTASDDLREKPVELIIDYQYKVSGGNVADDGTWQINFVFLSAGDRRLKIVIGDPTDNTAYANIQVVEAVPTIRITHLPTTIKTSEPFVIKGEVDNLANGEELLIRIDGQFDVAKPIVEGGKWDAQIVLSQGGRRLLEVIASDQEKLQKEIDIQESSPTLNIITRQVWGAPPTPSSLPNLNAQRITIHHTTNPALSPSANQTSEFQRMRSIRDYHVNSLQWSDIGYHYVIMPSGRIYEGRYDRKRGAHDKVNDGFGIAFDGNYVSSSITDAQFNSAVALCTQLCKRMGINDPTVFVSTPTYFSGNPNRNLPRILGHRDRDYNSCPGTPNGTTVRLEQIRQAVKRALSN</sequence>
<dbReference type="InterPro" id="IPR002502">
    <property type="entry name" value="Amidase_domain"/>
</dbReference>
<dbReference type="PANTHER" id="PTHR11022:SF41">
    <property type="entry name" value="PEPTIDOGLYCAN-RECOGNITION PROTEIN LC-RELATED"/>
    <property type="match status" value="1"/>
</dbReference>
<dbReference type="SMART" id="SM00644">
    <property type="entry name" value="Ami_2"/>
    <property type="match status" value="1"/>
</dbReference>
<accession>A0A552LZQ5</accession>
<dbReference type="EMBL" id="SFAN01000033">
    <property type="protein sequence ID" value="TRV25679.1"/>
    <property type="molecule type" value="Genomic_DNA"/>
</dbReference>
<proteinExistence type="inferred from homology"/>
<comment type="similarity">
    <text evidence="1">Belongs to the N-acetylmuramoyl-L-alanine amidase 2 family.</text>
</comment>
<dbReference type="GO" id="GO:0009253">
    <property type="term" value="P:peptidoglycan catabolic process"/>
    <property type="evidence" value="ECO:0007669"/>
    <property type="project" value="InterPro"/>
</dbReference>
<protein>
    <submittedName>
        <fullName evidence="4">N-acetylmuramoyl-L-alanine amidase</fullName>
    </submittedName>
</protein>
<dbReference type="GO" id="GO:0008745">
    <property type="term" value="F:N-acetylmuramoyl-L-alanine amidase activity"/>
    <property type="evidence" value="ECO:0007669"/>
    <property type="project" value="InterPro"/>
</dbReference>
<evidence type="ECO:0000313" key="5">
    <source>
        <dbReference type="Proteomes" id="UP000320730"/>
    </source>
</evidence>
<name>A0A552LZQ5_9CHRO</name>
<dbReference type="SUPFAM" id="SSF55846">
    <property type="entry name" value="N-acetylmuramoyl-L-alanine amidase-like"/>
    <property type="match status" value="1"/>
</dbReference>
<dbReference type="Proteomes" id="UP000320730">
    <property type="component" value="Unassembled WGS sequence"/>
</dbReference>
<dbReference type="CDD" id="cd06583">
    <property type="entry name" value="PGRP"/>
    <property type="match status" value="1"/>
</dbReference>
<evidence type="ECO:0000256" key="1">
    <source>
        <dbReference type="ARBA" id="ARBA00007553"/>
    </source>
</evidence>
<feature type="domain" description="N-acetylmuramoyl-L-alanine amidase" evidence="2">
    <location>
        <begin position="199"/>
        <end position="350"/>
    </location>
</feature>
<gene>
    <name evidence="4" type="ORF">EWV40_04465</name>
</gene>
<dbReference type="Pfam" id="PF01510">
    <property type="entry name" value="Amidase_2"/>
    <property type="match status" value="1"/>
</dbReference>
<comment type="caution">
    <text evidence="4">The sequence shown here is derived from an EMBL/GenBank/DDBJ whole genome shotgun (WGS) entry which is preliminary data.</text>
</comment>
<evidence type="ECO:0000259" key="2">
    <source>
        <dbReference type="SMART" id="SM00644"/>
    </source>
</evidence>
<reference evidence="4 5" key="1">
    <citation type="submission" date="2019-01" db="EMBL/GenBank/DDBJ databases">
        <title>Coherence of Microcystis species and biogeography revealed through population genomics.</title>
        <authorList>
            <person name="Perez-Carrascal O.M."/>
            <person name="Terrat Y."/>
            <person name="Giani A."/>
            <person name="Fortin N."/>
            <person name="Tromas N."/>
            <person name="Shapiro B.J."/>
        </authorList>
    </citation>
    <scope>NUCLEOTIDE SEQUENCE [LARGE SCALE GENOMIC DNA]</scope>
    <source>
        <strain evidence="4">Mf_WU_F_19750830_S460</strain>
    </source>
</reference>
<dbReference type="InterPro" id="IPR015510">
    <property type="entry name" value="PGRP"/>
</dbReference>
<dbReference type="InterPro" id="IPR006619">
    <property type="entry name" value="PGRP_domain_met/bac"/>
</dbReference>
<dbReference type="AlphaFoldDB" id="A0A552LZQ5"/>
<evidence type="ECO:0000313" key="4">
    <source>
        <dbReference type="EMBL" id="TRV25679.1"/>
    </source>
</evidence>
<organism evidence="4 5">
    <name type="scientific">Microcystis flos-aquae Mf_WU_F_19750830_S460</name>
    <dbReference type="NCBI Taxonomy" id="2486237"/>
    <lineage>
        <taxon>Bacteria</taxon>
        <taxon>Bacillati</taxon>
        <taxon>Cyanobacteriota</taxon>
        <taxon>Cyanophyceae</taxon>
        <taxon>Oscillatoriophycideae</taxon>
        <taxon>Chroococcales</taxon>
        <taxon>Microcystaceae</taxon>
        <taxon>Microcystis</taxon>
    </lineage>
</organism>
<feature type="domain" description="Peptidoglycan recognition protein family" evidence="3">
    <location>
        <begin position="184"/>
        <end position="326"/>
    </location>
</feature>
<evidence type="ECO:0000259" key="3">
    <source>
        <dbReference type="SMART" id="SM00701"/>
    </source>
</evidence>
<dbReference type="GO" id="GO:0008270">
    <property type="term" value="F:zinc ion binding"/>
    <property type="evidence" value="ECO:0007669"/>
    <property type="project" value="InterPro"/>
</dbReference>
<dbReference type="Gene3D" id="3.40.80.10">
    <property type="entry name" value="Peptidoglycan recognition protein-like"/>
    <property type="match status" value="1"/>
</dbReference>
<dbReference type="PANTHER" id="PTHR11022">
    <property type="entry name" value="PEPTIDOGLYCAN RECOGNITION PROTEIN"/>
    <property type="match status" value="1"/>
</dbReference>
<dbReference type="InterPro" id="IPR036505">
    <property type="entry name" value="Amidase/PGRP_sf"/>
</dbReference>
<dbReference type="SMART" id="SM00701">
    <property type="entry name" value="PGRP"/>
    <property type="match status" value="1"/>
</dbReference>